<dbReference type="Proteomes" id="UP000324800">
    <property type="component" value="Unassembled WGS sequence"/>
</dbReference>
<comment type="caution">
    <text evidence="1">The sequence shown here is derived from an EMBL/GenBank/DDBJ whole genome shotgun (WGS) entry which is preliminary data.</text>
</comment>
<organism evidence="1 2">
    <name type="scientific">Streblomastix strix</name>
    <dbReference type="NCBI Taxonomy" id="222440"/>
    <lineage>
        <taxon>Eukaryota</taxon>
        <taxon>Metamonada</taxon>
        <taxon>Preaxostyla</taxon>
        <taxon>Oxymonadida</taxon>
        <taxon>Streblomastigidae</taxon>
        <taxon>Streblomastix</taxon>
    </lineage>
</organism>
<gene>
    <name evidence="1" type="ORF">EZS28_027649</name>
</gene>
<dbReference type="AlphaFoldDB" id="A0A5J4V2Z9"/>
<accession>A0A5J4V2Z9</accession>
<proteinExistence type="predicted"/>
<evidence type="ECO:0000313" key="2">
    <source>
        <dbReference type="Proteomes" id="UP000324800"/>
    </source>
</evidence>
<reference evidence="1 2" key="1">
    <citation type="submission" date="2019-03" db="EMBL/GenBank/DDBJ databases">
        <title>Single cell metagenomics reveals metabolic interactions within the superorganism composed of flagellate Streblomastix strix and complex community of Bacteroidetes bacteria on its surface.</title>
        <authorList>
            <person name="Treitli S.C."/>
            <person name="Kolisko M."/>
            <person name="Husnik F."/>
            <person name="Keeling P."/>
            <person name="Hampl V."/>
        </authorList>
    </citation>
    <scope>NUCLEOTIDE SEQUENCE [LARGE SCALE GENOMIC DNA]</scope>
    <source>
        <strain evidence="1">ST1C</strain>
    </source>
</reference>
<protein>
    <submittedName>
        <fullName evidence="1">Uncharacterized protein</fullName>
    </submittedName>
</protein>
<sequence>MRDSIVAKQALCDLADATKLFCLEWKAITSDNITSASLFKQVTPFLRKSSHHHVSRLKVSPYVCDRSEGRRPHCLEDCFDPYLSFSSPSPEFSLSIQGKGTF</sequence>
<evidence type="ECO:0000313" key="1">
    <source>
        <dbReference type="EMBL" id="KAA6376823.1"/>
    </source>
</evidence>
<dbReference type="EMBL" id="SNRW01010256">
    <property type="protein sequence ID" value="KAA6376823.1"/>
    <property type="molecule type" value="Genomic_DNA"/>
</dbReference>
<name>A0A5J4V2Z9_9EUKA</name>